<proteinExistence type="predicted"/>
<dbReference type="InterPro" id="IPR001611">
    <property type="entry name" value="Leu-rich_rpt"/>
</dbReference>
<dbReference type="Proteomes" id="UP001163823">
    <property type="component" value="Chromosome 8"/>
</dbReference>
<dbReference type="AlphaFoldDB" id="A0AAD7LJF7"/>
<dbReference type="InterPro" id="IPR003591">
    <property type="entry name" value="Leu-rich_rpt_typical-subtyp"/>
</dbReference>
<dbReference type="Pfam" id="PF13516">
    <property type="entry name" value="LRR_6"/>
    <property type="match status" value="1"/>
</dbReference>
<sequence length="663" mass="75423">MMDKCTCFTVLIGRIRKKKYKDGEESLKRDEYNKGLRTLKVKIEQHRKALETDELKSATFDVTVPFSIHKNSQCKVKVMSLENPVKVEAAEEVYEGEDERKESKRDFSDFDLQGREALARDEEIEKNSAEEVYEGEDEHEELSSTKRDFSDFDPQGHEVLACEEEMEKNSSDSCDVNNSFEDKNEKDREKGVDMLHSGHLSDAGIGKPQFWASPKLKHSCSNLEGRDLIRKLDDQLPSRSQSFEELQELSERANKSVNLGLSPRSVMSHYSADRVMLKKHSWSQILPSRNRRLWWKLFLWSHRNLHRPWTKESLQSFLTSAPLNRRSGYFSDTFEPKLAIVLRKRKSPGSFTGESHNKVFNNKNNSSDGFQNGVSGLMPQNQWVAFSKSSSFARVDEWLKDLETQHPLLVDDKSSHLCVRLVNHWQEAQSTWLGIRISIFQRRYCMPIAFLRAVNLSSNLIAHIMPGSLPRGLHILNLSRNKISTIEGLKELNRLRVLDLGYNRISRIGQGLSNCKLIKELYLTGNKIRDGEGLHRLLKLTVLDLSFNKITTTKWLGQLVANYNSLQALNLLGNPIQSNLSDDQLRKAVCGLLPSVYLNKQPIKPQRSREVLMGNVAKAALGNGSRSSRRKAVKRGGQGGLVSSSAHRSSGSVGQKNTNRSRS</sequence>
<dbReference type="InterPro" id="IPR032675">
    <property type="entry name" value="LRR_dom_sf"/>
</dbReference>
<evidence type="ECO:0000313" key="4">
    <source>
        <dbReference type="EMBL" id="KAJ7958997.1"/>
    </source>
</evidence>
<organism evidence="4 5">
    <name type="scientific">Quillaja saponaria</name>
    <name type="common">Soap bark tree</name>
    <dbReference type="NCBI Taxonomy" id="32244"/>
    <lineage>
        <taxon>Eukaryota</taxon>
        <taxon>Viridiplantae</taxon>
        <taxon>Streptophyta</taxon>
        <taxon>Embryophyta</taxon>
        <taxon>Tracheophyta</taxon>
        <taxon>Spermatophyta</taxon>
        <taxon>Magnoliopsida</taxon>
        <taxon>eudicotyledons</taxon>
        <taxon>Gunneridae</taxon>
        <taxon>Pentapetalae</taxon>
        <taxon>rosids</taxon>
        <taxon>fabids</taxon>
        <taxon>Fabales</taxon>
        <taxon>Quillajaceae</taxon>
        <taxon>Quillaja</taxon>
    </lineage>
</organism>
<dbReference type="PROSITE" id="PS51450">
    <property type="entry name" value="LRR"/>
    <property type="match status" value="3"/>
</dbReference>
<dbReference type="SMART" id="SM00365">
    <property type="entry name" value="LRR_SD22"/>
    <property type="match status" value="4"/>
</dbReference>
<keyword evidence="1" id="KW-0433">Leucine-rich repeat</keyword>
<dbReference type="PANTHER" id="PTHR15454">
    <property type="entry name" value="NISCHARIN RELATED"/>
    <property type="match status" value="1"/>
</dbReference>
<dbReference type="PANTHER" id="PTHR15454:SF37">
    <property type="entry name" value="OUTER ARM DYNEIN LIGHT CHAIN 1 PROTEIN"/>
    <property type="match status" value="1"/>
</dbReference>
<evidence type="ECO:0000256" key="3">
    <source>
        <dbReference type="SAM" id="MobiDB-lite"/>
    </source>
</evidence>
<protein>
    <submittedName>
        <fullName evidence="4">Dynein assembly factor 1</fullName>
    </submittedName>
</protein>
<reference evidence="4" key="1">
    <citation type="journal article" date="2023" name="Science">
        <title>Elucidation of the pathway for biosynthesis of saponin adjuvants from the soapbark tree.</title>
        <authorList>
            <person name="Reed J."/>
            <person name="Orme A."/>
            <person name="El-Demerdash A."/>
            <person name="Owen C."/>
            <person name="Martin L.B.B."/>
            <person name="Misra R.C."/>
            <person name="Kikuchi S."/>
            <person name="Rejzek M."/>
            <person name="Martin A.C."/>
            <person name="Harkess A."/>
            <person name="Leebens-Mack J."/>
            <person name="Louveau T."/>
            <person name="Stephenson M.J."/>
            <person name="Osbourn A."/>
        </authorList>
    </citation>
    <scope>NUCLEOTIDE SEQUENCE</scope>
    <source>
        <strain evidence="4">S10</strain>
    </source>
</reference>
<feature type="compositionally biased region" description="Acidic residues" evidence="3">
    <location>
        <begin position="131"/>
        <end position="140"/>
    </location>
</feature>
<dbReference type="SMART" id="SM00369">
    <property type="entry name" value="LRR_TYP"/>
    <property type="match status" value="3"/>
</dbReference>
<name>A0AAD7LJF7_QUISA</name>
<comment type="caution">
    <text evidence="4">The sequence shown here is derived from an EMBL/GenBank/DDBJ whole genome shotgun (WGS) entry which is preliminary data.</text>
</comment>
<keyword evidence="2" id="KW-0677">Repeat</keyword>
<evidence type="ECO:0000256" key="1">
    <source>
        <dbReference type="ARBA" id="ARBA00022614"/>
    </source>
</evidence>
<dbReference type="EMBL" id="JARAOO010000008">
    <property type="protein sequence ID" value="KAJ7958997.1"/>
    <property type="molecule type" value="Genomic_DNA"/>
</dbReference>
<feature type="compositionally biased region" description="Basic and acidic residues" evidence="3">
    <location>
        <begin position="180"/>
        <end position="189"/>
    </location>
</feature>
<accession>A0AAD7LJF7</accession>
<feature type="region of interest" description="Disordered" evidence="3">
    <location>
        <begin position="622"/>
        <end position="663"/>
    </location>
</feature>
<dbReference type="Gene3D" id="3.80.10.10">
    <property type="entry name" value="Ribonuclease Inhibitor"/>
    <property type="match status" value="2"/>
</dbReference>
<evidence type="ECO:0000256" key="2">
    <source>
        <dbReference type="ARBA" id="ARBA00022737"/>
    </source>
</evidence>
<evidence type="ECO:0000313" key="5">
    <source>
        <dbReference type="Proteomes" id="UP001163823"/>
    </source>
</evidence>
<dbReference type="SUPFAM" id="SSF52075">
    <property type="entry name" value="Outer arm dynein light chain 1"/>
    <property type="match status" value="1"/>
</dbReference>
<gene>
    <name evidence="4" type="ORF">O6P43_019634</name>
</gene>
<feature type="region of interest" description="Disordered" evidence="3">
    <location>
        <begin position="166"/>
        <end position="189"/>
    </location>
</feature>
<feature type="region of interest" description="Disordered" evidence="3">
    <location>
        <begin position="125"/>
        <end position="153"/>
    </location>
</feature>
<dbReference type="GO" id="GO:0005737">
    <property type="term" value="C:cytoplasm"/>
    <property type="evidence" value="ECO:0007669"/>
    <property type="project" value="TreeGrafter"/>
</dbReference>
<dbReference type="KEGG" id="qsa:O6P43_019634"/>
<feature type="compositionally biased region" description="Basic and acidic residues" evidence="3">
    <location>
        <begin position="141"/>
        <end position="153"/>
    </location>
</feature>
<feature type="compositionally biased region" description="Low complexity" evidence="3">
    <location>
        <begin position="641"/>
        <end position="654"/>
    </location>
</feature>
<keyword evidence="5" id="KW-1185">Reference proteome</keyword>
<dbReference type="FunFam" id="3.80.10.10:FF:000320">
    <property type="entry name" value="Protein phosphatase 1 regulatory subunit pprA"/>
    <property type="match status" value="1"/>
</dbReference>